<dbReference type="PANTHER" id="PTHR33493">
    <property type="entry name" value="LATE EMBRYOGENESIS ABUNDANT PROTEIN 6-RELATED"/>
    <property type="match status" value="1"/>
</dbReference>
<keyword evidence="4" id="KW-1185">Reference proteome</keyword>
<comment type="similarity">
    <text evidence="1">Belongs to the LEA type 1 family.</text>
</comment>
<sequence>MQIVREKMKDMVSKAKERAEDYNALLEEREEKSAARTREEKQIAHEFCKARQAAAKMEYHLERAEHRAETLEQRAAAGRLPSPAGVDVAAERQDRVGPAVAVWPLGVADAAPVYGAGGPAAAEAAWAGSD</sequence>
<evidence type="ECO:0000313" key="3">
    <source>
        <dbReference type="EMBL" id="KAK8960575.1"/>
    </source>
</evidence>
<evidence type="ECO:0000313" key="4">
    <source>
        <dbReference type="Proteomes" id="UP001412067"/>
    </source>
</evidence>
<dbReference type="EMBL" id="JBBWWR010000010">
    <property type="protein sequence ID" value="KAK8960575.1"/>
    <property type="molecule type" value="Genomic_DNA"/>
</dbReference>
<organism evidence="3 4">
    <name type="scientific">Platanthera guangdongensis</name>
    <dbReference type="NCBI Taxonomy" id="2320717"/>
    <lineage>
        <taxon>Eukaryota</taxon>
        <taxon>Viridiplantae</taxon>
        <taxon>Streptophyta</taxon>
        <taxon>Embryophyta</taxon>
        <taxon>Tracheophyta</taxon>
        <taxon>Spermatophyta</taxon>
        <taxon>Magnoliopsida</taxon>
        <taxon>Liliopsida</taxon>
        <taxon>Asparagales</taxon>
        <taxon>Orchidaceae</taxon>
        <taxon>Orchidoideae</taxon>
        <taxon>Orchideae</taxon>
        <taxon>Orchidinae</taxon>
        <taxon>Platanthera</taxon>
    </lineage>
</organism>
<reference evidence="3 4" key="1">
    <citation type="journal article" date="2022" name="Nat. Plants">
        <title>Genomes of leafy and leafless Platanthera orchids illuminate the evolution of mycoheterotrophy.</title>
        <authorList>
            <person name="Li M.H."/>
            <person name="Liu K.W."/>
            <person name="Li Z."/>
            <person name="Lu H.C."/>
            <person name="Ye Q.L."/>
            <person name="Zhang D."/>
            <person name="Wang J.Y."/>
            <person name="Li Y.F."/>
            <person name="Zhong Z.M."/>
            <person name="Liu X."/>
            <person name="Yu X."/>
            <person name="Liu D.K."/>
            <person name="Tu X.D."/>
            <person name="Liu B."/>
            <person name="Hao Y."/>
            <person name="Liao X.Y."/>
            <person name="Jiang Y.T."/>
            <person name="Sun W.H."/>
            <person name="Chen J."/>
            <person name="Chen Y.Q."/>
            <person name="Ai Y."/>
            <person name="Zhai J.W."/>
            <person name="Wu S.S."/>
            <person name="Zhou Z."/>
            <person name="Hsiao Y.Y."/>
            <person name="Wu W.L."/>
            <person name="Chen Y.Y."/>
            <person name="Lin Y.F."/>
            <person name="Hsu J.L."/>
            <person name="Li C.Y."/>
            <person name="Wang Z.W."/>
            <person name="Zhao X."/>
            <person name="Zhong W.Y."/>
            <person name="Ma X.K."/>
            <person name="Ma L."/>
            <person name="Huang J."/>
            <person name="Chen G.Z."/>
            <person name="Huang M.Z."/>
            <person name="Huang L."/>
            <person name="Peng D.H."/>
            <person name="Luo Y.B."/>
            <person name="Zou S.Q."/>
            <person name="Chen S.P."/>
            <person name="Lan S."/>
            <person name="Tsai W.C."/>
            <person name="Van de Peer Y."/>
            <person name="Liu Z.J."/>
        </authorList>
    </citation>
    <scope>NUCLEOTIDE SEQUENCE [LARGE SCALE GENOMIC DNA]</scope>
    <source>
        <strain evidence="3">Lor288</strain>
    </source>
</reference>
<dbReference type="Pfam" id="PF03760">
    <property type="entry name" value="LEA_1"/>
    <property type="match status" value="1"/>
</dbReference>
<dbReference type="PANTHER" id="PTHR33493:SF6">
    <property type="entry name" value="LATE EMBRYOGENESIS ABUNDANT PROTEIN 6"/>
    <property type="match status" value="1"/>
</dbReference>
<proteinExistence type="inferred from homology"/>
<dbReference type="InterPro" id="IPR005513">
    <property type="entry name" value="LEA_1"/>
</dbReference>
<accession>A0ABR2MAC7</accession>
<comment type="caution">
    <text evidence="3">The sequence shown here is derived from an EMBL/GenBank/DDBJ whole genome shotgun (WGS) entry which is preliminary data.</text>
</comment>
<protein>
    <submittedName>
        <fullName evidence="3">Uncharacterized protein</fullName>
    </submittedName>
</protein>
<keyword evidence="2" id="KW-0175">Coiled coil</keyword>
<name>A0ABR2MAC7_9ASPA</name>
<evidence type="ECO:0000256" key="1">
    <source>
        <dbReference type="ARBA" id="ARBA00010975"/>
    </source>
</evidence>
<feature type="coiled-coil region" evidence="2">
    <location>
        <begin position="5"/>
        <end position="74"/>
    </location>
</feature>
<evidence type="ECO:0000256" key="2">
    <source>
        <dbReference type="SAM" id="Coils"/>
    </source>
</evidence>
<gene>
    <name evidence="3" type="ORF">KSP40_PGU014434</name>
</gene>
<dbReference type="Proteomes" id="UP001412067">
    <property type="component" value="Unassembled WGS sequence"/>
</dbReference>